<organism evidence="2 3">
    <name type="scientific">Clathrus columnatus</name>
    <dbReference type="NCBI Taxonomy" id="1419009"/>
    <lineage>
        <taxon>Eukaryota</taxon>
        <taxon>Fungi</taxon>
        <taxon>Dikarya</taxon>
        <taxon>Basidiomycota</taxon>
        <taxon>Agaricomycotina</taxon>
        <taxon>Agaricomycetes</taxon>
        <taxon>Phallomycetidae</taxon>
        <taxon>Phallales</taxon>
        <taxon>Clathraceae</taxon>
        <taxon>Clathrus</taxon>
    </lineage>
</organism>
<evidence type="ECO:0000313" key="2">
    <source>
        <dbReference type="EMBL" id="GJJ12946.1"/>
    </source>
</evidence>
<name>A0AAV5AE88_9AGAM</name>
<dbReference type="InterPro" id="IPR029063">
    <property type="entry name" value="SAM-dependent_MTases_sf"/>
</dbReference>
<evidence type="ECO:0000259" key="1">
    <source>
        <dbReference type="Pfam" id="PF13847"/>
    </source>
</evidence>
<reference evidence="2" key="1">
    <citation type="submission" date="2021-10" db="EMBL/GenBank/DDBJ databases">
        <title>De novo Genome Assembly of Clathrus columnatus (Basidiomycota, Fungi) Using Illumina and Nanopore Sequence Data.</title>
        <authorList>
            <person name="Ogiso-Tanaka E."/>
            <person name="Itagaki H."/>
            <person name="Hosoya T."/>
            <person name="Hosaka K."/>
        </authorList>
    </citation>
    <scope>NUCLEOTIDE SEQUENCE</scope>
    <source>
        <strain evidence="2">MO-923</strain>
    </source>
</reference>
<dbReference type="Gene3D" id="3.40.50.150">
    <property type="entry name" value="Vaccinia Virus protein VP39"/>
    <property type="match status" value="1"/>
</dbReference>
<proteinExistence type="predicted"/>
<sequence>MTEKSPKYLHGHHESVLRSHTWRTAVNSAAYLLEYIKPDNYILDIGCGPGTITADFAALVPNGKIIGLDYAAEVLEQAKATALKRDLKNIEFTMGDIHALQFPDNTFDIVHAHQVLQHIHDPVKAFSEMRRVTKPGELNEWLPVYLRTAESVGGTPKAGRYLIAWARKAGFERKDIIATTSTWSFNTPKDRVWWGELWADRIVNSSFAKSALEAKLATPEDLERYSKAWRNWEADEDGWFSMIHGEVICRV</sequence>
<dbReference type="InterPro" id="IPR025714">
    <property type="entry name" value="Methyltranfer_dom"/>
</dbReference>
<dbReference type="PANTHER" id="PTHR43591">
    <property type="entry name" value="METHYLTRANSFERASE"/>
    <property type="match status" value="1"/>
</dbReference>
<dbReference type="CDD" id="cd02440">
    <property type="entry name" value="AdoMet_MTases"/>
    <property type="match status" value="1"/>
</dbReference>
<evidence type="ECO:0000313" key="3">
    <source>
        <dbReference type="Proteomes" id="UP001050691"/>
    </source>
</evidence>
<protein>
    <recommendedName>
        <fullName evidence="1">Methyltransferase domain-containing protein</fullName>
    </recommendedName>
</protein>
<feature type="domain" description="Methyltransferase" evidence="1">
    <location>
        <begin position="39"/>
        <end position="136"/>
    </location>
</feature>
<dbReference type="EMBL" id="BPWL01000008">
    <property type="protein sequence ID" value="GJJ12946.1"/>
    <property type="molecule type" value="Genomic_DNA"/>
</dbReference>
<keyword evidence="3" id="KW-1185">Reference proteome</keyword>
<comment type="caution">
    <text evidence="2">The sequence shown here is derived from an EMBL/GenBank/DDBJ whole genome shotgun (WGS) entry which is preliminary data.</text>
</comment>
<dbReference type="Proteomes" id="UP001050691">
    <property type="component" value="Unassembled WGS sequence"/>
</dbReference>
<dbReference type="AlphaFoldDB" id="A0AAV5AE88"/>
<dbReference type="Pfam" id="PF13847">
    <property type="entry name" value="Methyltransf_31"/>
    <property type="match status" value="1"/>
</dbReference>
<dbReference type="SUPFAM" id="SSF53335">
    <property type="entry name" value="S-adenosyl-L-methionine-dependent methyltransferases"/>
    <property type="match status" value="1"/>
</dbReference>
<dbReference type="PANTHER" id="PTHR43591:SF24">
    <property type="entry name" value="2-METHOXY-6-POLYPRENYL-1,4-BENZOQUINOL METHYLASE, MITOCHONDRIAL"/>
    <property type="match status" value="1"/>
</dbReference>
<dbReference type="GO" id="GO:0008168">
    <property type="term" value="F:methyltransferase activity"/>
    <property type="evidence" value="ECO:0007669"/>
    <property type="project" value="TreeGrafter"/>
</dbReference>
<accession>A0AAV5AE88</accession>
<gene>
    <name evidence="2" type="ORF">Clacol_007193</name>
</gene>